<reference evidence="12 13" key="1">
    <citation type="journal article" date="2014" name="Proc. Natl. Acad. Sci. U.S.A.">
        <title>Functional type 2 photosynthetic reaction centers found in the rare bacterial phylum Gemmatimonadetes.</title>
        <authorList>
            <person name="Zeng Y."/>
            <person name="Feng F."/>
            <person name="Medova H."/>
            <person name="Dean J."/>
            <person name="Koblizek M."/>
        </authorList>
    </citation>
    <scope>NUCLEOTIDE SEQUENCE [LARGE SCALE GENOMIC DNA]</scope>
    <source>
        <strain evidence="12 13">AP64</strain>
    </source>
</reference>
<dbReference type="Proteomes" id="UP000076404">
    <property type="component" value="Chromosome"/>
</dbReference>
<dbReference type="PANTHER" id="PTHR43555">
    <property type="entry name" value="PHOSPHORIBOSYLFORMYLGLYCINAMIDINE SYNTHASE SUBUNIT PURL"/>
    <property type="match status" value="1"/>
</dbReference>
<protein>
    <recommendedName>
        <fullName evidence="8">Phosphoribosylformylglycinamidine synthase subunit PurL</fullName>
        <shortName evidence="8">FGAM synthase</shortName>
        <ecNumber evidence="8">6.3.5.3</ecNumber>
    </recommendedName>
    <alternativeName>
        <fullName evidence="8">Formylglycinamide ribonucleotide amidotransferase subunit II</fullName>
        <shortName evidence="8">FGAR amidotransferase II</shortName>
        <shortName evidence="8">FGAR-AT II</shortName>
    </alternativeName>
    <alternativeName>
        <fullName evidence="8">Glutamine amidotransferase PurL</fullName>
    </alternativeName>
    <alternativeName>
        <fullName evidence="8">Phosphoribosylformylglycinamidine synthase subunit II</fullName>
    </alternativeName>
</protein>
<dbReference type="CDD" id="cd02203">
    <property type="entry name" value="PurL_repeat1"/>
    <property type="match status" value="1"/>
</dbReference>
<comment type="subcellular location">
    <subcellularLocation>
        <location evidence="8">Cytoplasm</location>
    </subcellularLocation>
</comment>
<comment type="pathway">
    <text evidence="8">Purine metabolism; IMP biosynthesis via de novo pathway; 5-amino-1-(5-phospho-D-ribosyl)imidazole from N(2)-formyl-N(1)-(5-phospho-D-ribosyl)glycinamide: step 1/2.</text>
</comment>
<feature type="binding site" evidence="8">
    <location>
        <position position="552"/>
    </location>
    <ligand>
        <name>substrate</name>
    </ligand>
</feature>
<dbReference type="AlphaFoldDB" id="A0A143BKM5"/>
<dbReference type="FunFam" id="3.30.1330.10:FF:000004">
    <property type="entry name" value="Phosphoribosylformylglycinamidine synthase subunit PurL"/>
    <property type="match status" value="1"/>
</dbReference>
<keyword evidence="7 8" id="KW-0460">Magnesium</keyword>
<comment type="function">
    <text evidence="8">Part of the phosphoribosylformylglycinamidine synthase complex involved in the purines biosynthetic pathway. Catalyzes the ATP-dependent conversion of formylglycinamide ribonucleotide (FGAR) and glutamine to yield formylglycinamidine ribonucleotide (FGAM) and glutamate. The FGAM synthase complex is composed of three subunits. PurQ produces an ammonia molecule by converting glutamine to glutamate. PurL transfers the ammonia molecule to FGAR to form FGAM in an ATP-dependent manner. PurS interacts with PurQ and PurL and is thought to assist in the transfer of the ammonia molecule from PurQ to PurL.</text>
</comment>
<dbReference type="InterPro" id="IPR010918">
    <property type="entry name" value="PurM-like_C_dom"/>
</dbReference>
<dbReference type="GO" id="GO:0005737">
    <property type="term" value="C:cytoplasm"/>
    <property type="evidence" value="ECO:0007669"/>
    <property type="project" value="UniProtKB-SubCell"/>
</dbReference>
<dbReference type="Gene3D" id="3.90.650.10">
    <property type="entry name" value="PurM-like C-terminal domain"/>
    <property type="match status" value="2"/>
</dbReference>
<gene>
    <name evidence="8" type="primary">purL</name>
    <name evidence="12" type="ORF">GEMMAAP_09385</name>
</gene>
<evidence type="ECO:0000256" key="5">
    <source>
        <dbReference type="ARBA" id="ARBA00022755"/>
    </source>
</evidence>
<dbReference type="InterPro" id="IPR036921">
    <property type="entry name" value="PurM-like_N_sf"/>
</dbReference>
<comment type="similarity">
    <text evidence="8">Belongs to the FGAMS family.</text>
</comment>
<feature type="domain" description="PurM-like N-terminal" evidence="9">
    <location>
        <begin position="87"/>
        <end position="202"/>
    </location>
</feature>
<evidence type="ECO:0000259" key="10">
    <source>
        <dbReference type="Pfam" id="PF02769"/>
    </source>
</evidence>
<organism evidence="12 13">
    <name type="scientific">Gemmatimonas phototrophica</name>
    <dbReference type="NCBI Taxonomy" id="1379270"/>
    <lineage>
        <taxon>Bacteria</taxon>
        <taxon>Pseudomonadati</taxon>
        <taxon>Gemmatimonadota</taxon>
        <taxon>Gemmatimonadia</taxon>
        <taxon>Gemmatimonadales</taxon>
        <taxon>Gemmatimonadaceae</taxon>
        <taxon>Gemmatimonas</taxon>
    </lineage>
</organism>
<dbReference type="GO" id="GO:0006189">
    <property type="term" value="P:'de novo' IMP biosynthetic process"/>
    <property type="evidence" value="ECO:0007669"/>
    <property type="project" value="UniProtKB-UniRule"/>
</dbReference>
<feature type="binding site" evidence="8">
    <location>
        <begin position="107"/>
        <end position="110"/>
    </location>
    <ligand>
        <name>substrate</name>
    </ligand>
</feature>
<dbReference type="NCBIfam" id="NF002290">
    <property type="entry name" value="PRK01213.1"/>
    <property type="match status" value="1"/>
</dbReference>
<evidence type="ECO:0000313" key="13">
    <source>
        <dbReference type="Proteomes" id="UP000076404"/>
    </source>
</evidence>
<feature type="binding site" evidence="8">
    <location>
        <position position="550"/>
    </location>
    <ligand>
        <name>Mg(2+)</name>
        <dbReference type="ChEBI" id="CHEBI:18420"/>
        <label>1</label>
    </ligand>
</feature>
<keyword evidence="5 8" id="KW-0658">Purine biosynthesis</keyword>
<feature type="binding site" evidence="8">
    <location>
        <position position="130"/>
    </location>
    <ligand>
        <name>Mg(2+)</name>
        <dbReference type="ChEBI" id="CHEBI:18420"/>
        <label>2</label>
    </ligand>
</feature>
<feature type="domain" description="PurM-like C-terminal" evidence="10">
    <location>
        <begin position="587"/>
        <end position="727"/>
    </location>
</feature>
<feature type="domain" description="PurM-like C-terminal" evidence="10">
    <location>
        <begin position="215"/>
        <end position="367"/>
    </location>
</feature>
<evidence type="ECO:0000256" key="2">
    <source>
        <dbReference type="ARBA" id="ARBA00022598"/>
    </source>
</evidence>
<dbReference type="NCBIfam" id="TIGR01736">
    <property type="entry name" value="FGAM_synth_II"/>
    <property type="match status" value="1"/>
</dbReference>
<dbReference type="Pfam" id="PF00586">
    <property type="entry name" value="AIRS"/>
    <property type="match status" value="2"/>
</dbReference>
<dbReference type="Pfam" id="PF18072">
    <property type="entry name" value="FGAR-AT_linker"/>
    <property type="match status" value="1"/>
</dbReference>
<dbReference type="EC" id="6.3.5.3" evidence="8"/>
<feature type="binding site" evidence="8">
    <location>
        <position position="104"/>
    </location>
    <ligand>
        <name>ATP</name>
        <dbReference type="ChEBI" id="CHEBI:30616"/>
    </ligand>
</feature>
<feature type="binding site" evidence="8">
    <location>
        <position position="106"/>
    </location>
    <ligand>
        <name>Mg(2+)</name>
        <dbReference type="ChEBI" id="CHEBI:18420"/>
        <label>1</label>
    </ligand>
</feature>
<dbReference type="PIRSF" id="PIRSF001587">
    <property type="entry name" value="FGAM_synthase_II"/>
    <property type="match status" value="1"/>
</dbReference>
<sequence length="777" mass="82028">MSTPTSATGSTVVSRPGDPVITPALVAEHGITEFEYERLVNMLGRTPTFTEIGVVSALWSEHCSYKHSRPMLKTLPTKAPWVLQGPGENAGVISVGDGWAVAFKIESHNHPSAVEPYQGAATGVGGILRDVFTMGARPIALLNSLRFGPLTSSRVRWLFAGVVKGIGDYGNCVGVPTVGGEVVFDPSYEGNPLVNAMCVGLMREDELIRAVASGVGNPIMAVGARTGRDGIHGASFASEDLSESSEAKRPMVQVGDPFTEKLLLEASLELIRSGFIVAIQDMGAAGLTSSSAEMAERGDVGVTIDVTKVPVREQGMTPYEILLSESQERMLVVAKLGHEDDVRAILAKWDLEAAVIGEVIAEPVYRVTEGSTVVAEFPGSRLVTECPQYVLEPKESETLKSARGKDPLAVKPLDEERDHSWTLEKLLSSPTIASKRWVWQQYDSTVRTSTVRGPGSDAAVVRLRGTDKAIALCIDGNGRHVALSPRNGGRAAVCEAARNVACSGARPMAITNNLNFGNPKKPEVYFQLSEAIAGMGEACTVLETPVTGGNVSLYNENPQGAIHPTPTIGMVGLVESMAHVTPSAFQQVGDDIVLLGECTDELGASEYLLSIHGLTIGEPPVCDPKAERGLIDALLESIKQGAVRSAHDCSDGGLAVALAECAMMARGATFGFSVDLSPWAALPHRALLFGEAHGRVVVSTSNSAEVLQIAQRHGVPARVIGQVTDASAGASFTISDDTFSAPVAWLAKAFHEAIPQAMDGETPAEHVVAASHAPTND</sequence>
<dbReference type="UniPathway" id="UPA00074">
    <property type="reaction ID" value="UER00128"/>
</dbReference>
<dbReference type="InterPro" id="IPR010074">
    <property type="entry name" value="PRibForGlyAmidine_synth_PurL"/>
</dbReference>
<feature type="domain" description="PurM-like N-terminal" evidence="9">
    <location>
        <begin position="455"/>
        <end position="574"/>
    </location>
</feature>
<dbReference type="SUPFAM" id="SSF56042">
    <property type="entry name" value="PurM C-terminal domain-like"/>
    <property type="match status" value="2"/>
</dbReference>
<proteinExistence type="inferred from homology"/>
<dbReference type="EMBL" id="CP011454">
    <property type="protein sequence ID" value="AMW04984.1"/>
    <property type="molecule type" value="Genomic_DNA"/>
</dbReference>
<dbReference type="eggNOG" id="COG0046">
    <property type="taxonomic scope" value="Bacteria"/>
</dbReference>
<name>A0A143BKM5_9BACT</name>
<keyword evidence="1 8" id="KW-0963">Cytoplasm</keyword>
<feature type="binding site" evidence="8">
    <location>
        <position position="281"/>
    </location>
    <ligand>
        <name>Mg(2+)</name>
        <dbReference type="ChEBI" id="CHEBI:18420"/>
        <label>2</label>
    </ligand>
</feature>
<evidence type="ECO:0000256" key="3">
    <source>
        <dbReference type="ARBA" id="ARBA00022723"/>
    </source>
</evidence>
<dbReference type="CDD" id="cd02204">
    <property type="entry name" value="PurL_repeat2"/>
    <property type="match status" value="1"/>
</dbReference>
<comment type="catalytic activity">
    <reaction evidence="8">
        <text>N(2)-formyl-N(1)-(5-phospho-beta-D-ribosyl)glycinamide + L-glutamine + ATP + H2O = 2-formamido-N(1)-(5-O-phospho-beta-D-ribosyl)acetamidine + L-glutamate + ADP + phosphate + H(+)</text>
        <dbReference type="Rhea" id="RHEA:17129"/>
        <dbReference type="ChEBI" id="CHEBI:15377"/>
        <dbReference type="ChEBI" id="CHEBI:15378"/>
        <dbReference type="ChEBI" id="CHEBI:29985"/>
        <dbReference type="ChEBI" id="CHEBI:30616"/>
        <dbReference type="ChEBI" id="CHEBI:43474"/>
        <dbReference type="ChEBI" id="CHEBI:58359"/>
        <dbReference type="ChEBI" id="CHEBI:147286"/>
        <dbReference type="ChEBI" id="CHEBI:147287"/>
        <dbReference type="ChEBI" id="CHEBI:456216"/>
        <dbReference type="EC" id="6.3.5.3"/>
    </reaction>
</comment>
<reference evidence="12 13" key="2">
    <citation type="journal article" date="2016" name="Environ. Microbiol. Rep.">
        <title>Metagenomic evidence for the presence of phototrophic Gemmatimonadetes bacteria in diverse environments.</title>
        <authorList>
            <person name="Zeng Y."/>
            <person name="Baumbach J."/>
            <person name="Barbosa E.G."/>
            <person name="Azevedo V."/>
            <person name="Zhang C."/>
            <person name="Koblizek M."/>
        </authorList>
    </citation>
    <scope>NUCLEOTIDE SEQUENCE [LARGE SCALE GENOMIC DNA]</scope>
    <source>
        <strain evidence="12 13">AP64</strain>
    </source>
</reference>
<dbReference type="InterPro" id="IPR041609">
    <property type="entry name" value="PurL_linker"/>
</dbReference>
<evidence type="ECO:0000256" key="4">
    <source>
        <dbReference type="ARBA" id="ARBA00022741"/>
    </source>
</evidence>
<dbReference type="GO" id="GO:0005524">
    <property type="term" value="F:ATP binding"/>
    <property type="evidence" value="ECO:0007669"/>
    <property type="project" value="UniProtKB-UniRule"/>
</dbReference>
<feature type="binding site" evidence="8">
    <location>
        <position position="549"/>
    </location>
    <ligand>
        <name>ATP</name>
        <dbReference type="ChEBI" id="CHEBI:30616"/>
    </ligand>
</feature>
<dbReference type="InterPro" id="IPR016188">
    <property type="entry name" value="PurM-like_N"/>
</dbReference>
<evidence type="ECO:0000256" key="6">
    <source>
        <dbReference type="ARBA" id="ARBA00022840"/>
    </source>
</evidence>
<keyword evidence="3 8" id="KW-0479">Metal-binding</keyword>
<keyword evidence="6 8" id="KW-0067">ATP-binding</keyword>
<dbReference type="GO" id="GO:0004642">
    <property type="term" value="F:phosphoribosylformylglycinamidine synthase activity"/>
    <property type="evidence" value="ECO:0007669"/>
    <property type="project" value="UniProtKB-UniRule"/>
</dbReference>
<dbReference type="InterPro" id="IPR036676">
    <property type="entry name" value="PurM-like_C_sf"/>
</dbReference>
<feature type="binding site" evidence="8">
    <location>
        <position position="65"/>
    </location>
    <ligand>
        <name>ATP</name>
        <dbReference type="ChEBI" id="CHEBI:30616"/>
    </ligand>
</feature>
<dbReference type="SUPFAM" id="SSF55326">
    <property type="entry name" value="PurM N-terminal domain-like"/>
    <property type="match status" value="2"/>
</dbReference>
<keyword evidence="13" id="KW-1185">Reference proteome</keyword>
<dbReference type="GO" id="GO:0000287">
    <property type="term" value="F:magnesium ion binding"/>
    <property type="evidence" value="ECO:0007669"/>
    <property type="project" value="UniProtKB-UniRule"/>
</dbReference>
<feature type="domain" description="Phosphoribosylformylglycinamidine synthase linker" evidence="11">
    <location>
        <begin position="28"/>
        <end position="66"/>
    </location>
</feature>
<feature type="binding site" evidence="8">
    <location>
        <begin position="325"/>
        <end position="327"/>
    </location>
    <ligand>
        <name>substrate</name>
    </ligand>
</feature>
<evidence type="ECO:0000259" key="9">
    <source>
        <dbReference type="Pfam" id="PF00586"/>
    </source>
</evidence>
<evidence type="ECO:0000259" key="11">
    <source>
        <dbReference type="Pfam" id="PF18072"/>
    </source>
</evidence>
<dbReference type="Gene3D" id="3.30.1330.10">
    <property type="entry name" value="PurM-like, N-terminal domain"/>
    <property type="match status" value="2"/>
</dbReference>
<feature type="active site" evidence="8">
    <location>
        <position position="62"/>
    </location>
</feature>
<dbReference type="Pfam" id="PF02769">
    <property type="entry name" value="AIRS_C"/>
    <property type="match status" value="2"/>
</dbReference>
<dbReference type="RefSeq" id="WP_026850747.1">
    <property type="nucleotide sequence ID" value="NZ_CP011454.1"/>
</dbReference>
<evidence type="ECO:0000256" key="8">
    <source>
        <dbReference type="HAMAP-Rule" id="MF_00420"/>
    </source>
</evidence>
<accession>A0A143BKM5</accession>
<feature type="binding site" evidence="8">
    <location>
        <position position="253"/>
    </location>
    <ligand>
        <name>substrate</name>
    </ligand>
</feature>
<keyword evidence="4 8" id="KW-0547">Nucleotide-binding</keyword>
<dbReference type="HAMAP" id="MF_00420">
    <property type="entry name" value="PurL_2"/>
    <property type="match status" value="1"/>
</dbReference>
<feature type="active site" description="Proton acceptor" evidence="8">
    <location>
        <position position="108"/>
    </location>
</feature>
<dbReference type="OrthoDB" id="9804441at2"/>
<evidence type="ECO:0000256" key="7">
    <source>
        <dbReference type="ARBA" id="ARBA00022842"/>
    </source>
</evidence>
<dbReference type="PANTHER" id="PTHR43555:SF1">
    <property type="entry name" value="PHOSPHORIBOSYLFORMYLGLYCINAMIDINE SYNTHASE SUBUNIT PURL"/>
    <property type="match status" value="1"/>
</dbReference>
<evidence type="ECO:0000256" key="1">
    <source>
        <dbReference type="ARBA" id="ARBA00022490"/>
    </source>
</evidence>
<feature type="binding site" evidence="8">
    <location>
        <position position="129"/>
    </location>
    <ligand>
        <name>substrate</name>
    </ligand>
</feature>
<comment type="caution">
    <text evidence="8">Lacks conserved residue(s) required for the propagation of feature annotation.</text>
</comment>
<feature type="binding site" evidence="8">
    <location>
        <position position="512"/>
    </location>
    <ligand>
        <name>ATP</name>
        <dbReference type="ChEBI" id="CHEBI:30616"/>
    </ligand>
</feature>
<comment type="subunit">
    <text evidence="8">Monomer. Part of the FGAM synthase complex composed of 1 PurL, 1 PurQ and 2 PurS subunits.</text>
</comment>
<dbReference type="KEGG" id="gph:GEMMAAP_09385"/>
<keyword evidence="2 8" id="KW-0436">Ligase</keyword>
<dbReference type="STRING" id="1379270.GEMMAAP_09385"/>
<evidence type="ECO:0000313" key="12">
    <source>
        <dbReference type="EMBL" id="AMW04984.1"/>
    </source>
</evidence>